<comment type="caution">
    <text evidence="2">The sequence shown here is derived from an EMBL/GenBank/DDBJ whole genome shotgun (WGS) entry which is preliminary data.</text>
</comment>
<dbReference type="Proteomes" id="UP001501725">
    <property type="component" value="Unassembled WGS sequence"/>
</dbReference>
<gene>
    <name evidence="2" type="ORF">GCM10023184_41360</name>
</gene>
<evidence type="ECO:0008006" key="4">
    <source>
        <dbReference type="Google" id="ProtNLM"/>
    </source>
</evidence>
<name>A0ABP8HP93_9BACT</name>
<keyword evidence="3" id="KW-1185">Reference proteome</keyword>
<dbReference type="Pfam" id="PF11138">
    <property type="entry name" value="DUF2911"/>
    <property type="match status" value="1"/>
</dbReference>
<feature type="chain" id="PRO_5046611502" description="DUF2911 domain-containing protein" evidence="1">
    <location>
        <begin position="24"/>
        <end position="197"/>
    </location>
</feature>
<accession>A0ABP8HP93</accession>
<protein>
    <recommendedName>
        <fullName evidence="4">DUF2911 domain-containing protein</fullName>
    </recommendedName>
</protein>
<evidence type="ECO:0000256" key="1">
    <source>
        <dbReference type="SAM" id="SignalP"/>
    </source>
</evidence>
<sequence>MLFFMNRLLAFLACCCLALSAGAQTSAPIKLTPPPIDKSPMDMAYYPANYPVLKIQDKASEPLLARAIYSRPLKSGRVVFGELVPLNEVWRLGANEASEIEFFREVRIGGRKLAKGKYTIYAIVNNNQWTVIFNKETDTWGAFKYDEKKDAARITVPVERLSEPVEPFTLLFEKTAAGPALVIAWDTARVSVPISLK</sequence>
<proteinExistence type="predicted"/>
<organism evidence="2 3">
    <name type="scientific">Flaviaesturariibacter amylovorans</name>
    <dbReference type="NCBI Taxonomy" id="1084520"/>
    <lineage>
        <taxon>Bacteria</taxon>
        <taxon>Pseudomonadati</taxon>
        <taxon>Bacteroidota</taxon>
        <taxon>Chitinophagia</taxon>
        <taxon>Chitinophagales</taxon>
        <taxon>Chitinophagaceae</taxon>
        <taxon>Flaviaestuariibacter</taxon>
    </lineage>
</organism>
<dbReference type="InterPro" id="IPR021314">
    <property type="entry name" value="DUF2911"/>
</dbReference>
<feature type="signal peptide" evidence="1">
    <location>
        <begin position="1"/>
        <end position="23"/>
    </location>
</feature>
<evidence type="ECO:0000313" key="3">
    <source>
        <dbReference type="Proteomes" id="UP001501725"/>
    </source>
</evidence>
<keyword evidence="1" id="KW-0732">Signal</keyword>
<dbReference type="EMBL" id="BAABGY010000016">
    <property type="protein sequence ID" value="GAA4342204.1"/>
    <property type="molecule type" value="Genomic_DNA"/>
</dbReference>
<evidence type="ECO:0000313" key="2">
    <source>
        <dbReference type="EMBL" id="GAA4342204.1"/>
    </source>
</evidence>
<reference evidence="3" key="1">
    <citation type="journal article" date="2019" name="Int. J. Syst. Evol. Microbiol.">
        <title>The Global Catalogue of Microorganisms (GCM) 10K type strain sequencing project: providing services to taxonomists for standard genome sequencing and annotation.</title>
        <authorList>
            <consortium name="The Broad Institute Genomics Platform"/>
            <consortium name="The Broad Institute Genome Sequencing Center for Infectious Disease"/>
            <person name="Wu L."/>
            <person name="Ma J."/>
        </authorList>
    </citation>
    <scope>NUCLEOTIDE SEQUENCE [LARGE SCALE GENOMIC DNA]</scope>
    <source>
        <strain evidence="3">JCM 17919</strain>
    </source>
</reference>